<dbReference type="EMBL" id="BJWL01000022">
    <property type="protein sequence ID" value="GFZ10957.1"/>
    <property type="molecule type" value="Genomic_DNA"/>
</dbReference>
<dbReference type="Proteomes" id="UP000585474">
    <property type="component" value="Unassembled WGS sequence"/>
</dbReference>
<dbReference type="GO" id="GO:0004672">
    <property type="term" value="F:protein kinase activity"/>
    <property type="evidence" value="ECO:0007669"/>
    <property type="project" value="InterPro"/>
</dbReference>
<dbReference type="GO" id="GO:0005524">
    <property type="term" value="F:ATP binding"/>
    <property type="evidence" value="ECO:0007669"/>
    <property type="project" value="UniProtKB-KW"/>
</dbReference>
<dbReference type="Pfam" id="PF00069">
    <property type="entry name" value="Pkinase"/>
    <property type="match status" value="1"/>
</dbReference>
<keyword evidence="3" id="KW-0547">Nucleotide-binding</keyword>
<dbReference type="OrthoDB" id="1918322at2759"/>
<dbReference type="InterPro" id="IPR025287">
    <property type="entry name" value="WAK_GUB"/>
</dbReference>
<evidence type="ECO:0000256" key="4">
    <source>
        <dbReference type="ARBA" id="ARBA00022840"/>
    </source>
</evidence>
<keyword evidence="7" id="KW-0418">Kinase</keyword>
<dbReference type="InterPro" id="IPR008271">
    <property type="entry name" value="Ser/Thr_kinase_AS"/>
</dbReference>
<sequence>MEEYTIPHCLLIAAALLSCAGWASAALRCGNCGRTLVPYPLSTAPNCGDPAYKLRCTAGMLWLDALNGSSYTITSISPQTQRIMIRPVDLTPGTCLASDFRSQGIQLDSNLPFNITGSNTILLMNCSDAMLHLQVPHNGLQSDFFKPPDNESTPSASMCKREQICCMFRTGGSQTAYVVRVHGGGCSAYQSFVNLDPSLPVAKWPEPGMEIEWALPQELVCQSPVDCREIRNSRCSADPASVGVRRCFASVDGGGRYLCLLGECHHGSCKVRKNQIPLIGATVGSAVLLGLAIEVANQPRSSQAKNHKGNKQLHQGQPPWLGSFGEVYKGTLEDGTITAVKRAKPGNTKGTLQVLNEVRILASTFQTEHFNTPPLPPPPLFSIDLAPPPYHCPTKRQRVSPTSTPPQSSIYHRDVKSSNILLDEKLDAKVSDFGLSRLVELSDSSCSHTILVLKEP</sequence>
<keyword evidence="7" id="KW-0808">Transferase</keyword>
<evidence type="ECO:0000256" key="2">
    <source>
        <dbReference type="ARBA" id="ARBA00022729"/>
    </source>
</evidence>
<dbReference type="Gene3D" id="1.10.510.10">
    <property type="entry name" value="Transferase(Phosphotransferase) domain 1"/>
    <property type="match status" value="1"/>
</dbReference>
<comment type="subcellular location">
    <subcellularLocation>
        <location evidence="1">Membrane</location>
        <topology evidence="1">Single-pass membrane protein</topology>
    </subcellularLocation>
</comment>
<dbReference type="PANTHER" id="PTHR46008">
    <property type="entry name" value="LEAF RUST 10 DISEASE-RESISTANCE LOCUS RECEPTOR-LIKE PROTEIN KINASE-LIKE 1.4"/>
    <property type="match status" value="1"/>
</dbReference>
<comment type="caution">
    <text evidence="7">The sequence shown here is derived from an EMBL/GenBank/DDBJ whole genome shotgun (WGS) entry which is preliminary data.</text>
</comment>
<dbReference type="GO" id="GO:0030247">
    <property type="term" value="F:polysaccharide binding"/>
    <property type="evidence" value="ECO:0007669"/>
    <property type="project" value="InterPro"/>
</dbReference>
<accession>A0A7J0GJG9</accession>
<proteinExistence type="predicted"/>
<dbReference type="PROSITE" id="PS00108">
    <property type="entry name" value="PROTEIN_KINASE_ST"/>
    <property type="match status" value="1"/>
</dbReference>
<evidence type="ECO:0000313" key="8">
    <source>
        <dbReference type="Proteomes" id="UP000585474"/>
    </source>
</evidence>
<dbReference type="InterPro" id="IPR000719">
    <property type="entry name" value="Prot_kinase_dom"/>
</dbReference>
<dbReference type="Gene3D" id="3.30.200.20">
    <property type="entry name" value="Phosphorylase Kinase, domain 1"/>
    <property type="match status" value="1"/>
</dbReference>
<dbReference type="GO" id="GO:0016020">
    <property type="term" value="C:membrane"/>
    <property type="evidence" value="ECO:0007669"/>
    <property type="project" value="UniProtKB-SubCell"/>
</dbReference>
<evidence type="ECO:0000313" key="7">
    <source>
        <dbReference type="EMBL" id="GFZ10957.1"/>
    </source>
</evidence>
<keyword evidence="4" id="KW-0067">ATP-binding</keyword>
<dbReference type="SUPFAM" id="SSF56112">
    <property type="entry name" value="Protein kinase-like (PK-like)"/>
    <property type="match status" value="1"/>
</dbReference>
<protein>
    <submittedName>
        <fullName evidence="7">Protein kinase family protein</fullName>
    </submittedName>
</protein>
<dbReference type="InterPro" id="IPR011009">
    <property type="entry name" value="Kinase-like_dom_sf"/>
</dbReference>
<keyword evidence="2 5" id="KW-0732">Signal</keyword>
<feature type="domain" description="Protein kinase" evidence="6">
    <location>
        <begin position="255"/>
        <end position="456"/>
    </location>
</feature>
<feature type="signal peptide" evidence="5">
    <location>
        <begin position="1"/>
        <end position="25"/>
    </location>
</feature>
<evidence type="ECO:0000259" key="6">
    <source>
        <dbReference type="PROSITE" id="PS50011"/>
    </source>
</evidence>
<reference evidence="7 8" key="1">
    <citation type="submission" date="2019-07" db="EMBL/GenBank/DDBJ databases">
        <title>De Novo Assembly of kiwifruit Actinidia rufa.</title>
        <authorList>
            <person name="Sugita-Konishi S."/>
            <person name="Sato K."/>
            <person name="Mori E."/>
            <person name="Abe Y."/>
            <person name="Kisaki G."/>
            <person name="Hamano K."/>
            <person name="Suezawa K."/>
            <person name="Otani M."/>
            <person name="Fukuda T."/>
            <person name="Manabe T."/>
            <person name="Gomi K."/>
            <person name="Tabuchi M."/>
            <person name="Akimitsu K."/>
            <person name="Kataoka I."/>
        </authorList>
    </citation>
    <scope>NUCLEOTIDE SEQUENCE [LARGE SCALE GENOMIC DNA]</scope>
    <source>
        <strain evidence="8">cv. Fuchu</strain>
    </source>
</reference>
<evidence type="ECO:0000256" key="1">
    <source>
        <dbReference type="ARBA" id="ARBA00004167"/>
    </source>
</evidence>
<evidence type="ECO:0000256" key="5">
    <source>
        <dbReference type="SAM" id="SignalP"/>
    </source>
</evidence>
<dbReference type="PROSITE" id="PS50011">
    <property type="entry name" value="PROTEIN_KINASE_DOM"/>
    <property type="match status" value="1"/>
</dbReference>
<gene>
    <name evidence="7" type="ORF">Acr_22g0003550</name>
</gene>
<organism evidence="7 8">
    <name type="scientific">Actinidia rufa</name>
    <dbReference type="NCBI Taxonomy" id="165716"/>
    <lineage>
        <taxon>Eukaryota</taxon>
        <taxon>Viridiplantae</taxon>
        <taxon>Streptophyta</taxon>
        <taxon>Embryophyta</taxon>
        <taxon>Tracheophyta</taxon>
        <taxon>Spermatophyta</taxon>
        <taxon>Magnoliopsida</taxon>
        <taxon>eudicotyledons</taxon>
        <taxon>Gunneridae</taxon>
        <taxon>Pentapetalae</taxon>
        <taxon>asterids</taxon>
        <taxon>Ericales</taxon>
        <taxon>Actinidiaceae</taxon>
        <taxon>Actinidia</taxon>
    </lineage>
</organism>
<dbReference type="Pfam" id="PF13947">
    <property type="entry name" value="GUB_WAK_bind"/>
    <property type="match status" value="1"/>
</dbReference>
<keyword evidence="8" id="KW-1185">Reference proteome</keyword>
<dbReference type="AlphaFoldDB" id="A0A7J0GJG9"/>
<name>A0A7J0GJG9_9ERIC</name>
<evidence type="ECO:0000256" key="3">
    <source>
        <dbReference type="ARBA" id="ARBA00022741"/>
    </source>
</evidence>
<feature type="chain" id="PRO_5029587697" evidence="5">
    <location>
        <begin position="26"/>
        <end position="456"/>
    </location>
</feature>